<dbReference type="EMBL" id="FNOY01000011">
    <property type="protein sequence ID" value="SDX88050.1"/>
    <property type="molecule type" value="Genomic_DNA"/>
</dbReference>
<name>A0A1H3FAT8_9PROT</name>
<dbReference type="OrthoDB" id="6169380at2"/>
<organism evidence="1 2">
    <name type="scientific">Nitrosomonas halophila</name>
    <dbReference type="NCBI Taxonomy" id="44576"/>
    <lineage>
        <taxon>Bacteria</taxon>
        <taxon>Pseudomonadati</taxon>
        <taxon>Pseudomonadota</taxon>
        <taxon>Betaproteobacteria</taxon>
        <taxon>Nitrosomonadales</taxon>
        <taxon>Nitrosomonadaceae</taxon>
        <taxon>Nitrosomonas</taxon>
    </lineage>
</organism>
<evidence type="ECO:0000313" key="1">
    <source>
        <dbReference type="EMBL" id="SDX88050.1"/>
    </source>
</evidence>
<proteinExistence type="predicted"/>
<keyword evidence="2" id="KW-1185">Reference proteome</keyword>
<accession>A0A1H3FAT8</accession>
<protein>
    <submittedName>
        <fullName evidence="1">Uncharacterized protein</fullName>
    </submittedName>
</protein>
<dbReference type="STRING" id="44576.SAMN05421881_101135"/>
<dbReference type="AlphaFoldDB" id="A0A1H3FAT8"/>
<dbReference type="Pfam" id="PF08809">
    <property type="entry name" value="DUF1799"/>
    <property type="match status" value="1"/>
</dbReference>
<sequence length="118" mass="13815">MDAARHWAARPVRAEVVDARAQDPEDWQQALATHEAQFEEAEHDGFAVWPENEQALRMFLALRHCWRMDSMSGQYLGIERPAIESTLRLMGVKRRLRREIFEQIMLMEDAALPVLNRK</sequence>
<evidence type="ECO:0000313" key="2">
    <source>
        <dbReference type="Proteomes" id="UP000198640"/>
    </source>
</evidence>
<gene>
    <name evidence="1" type="ORF">SAMN05421881_101135</name>
</gene>
<dbReference type="Proteomes" id="UP000198640">
    <property type="component" value="Unassembled WGS sequence"/>
</dbReference>
<reference evidence="1 2" key="1">
    <citation type="submission" date="2016-10" db="EMBL/GenBank/DDBJ databases">
        <authorList>
            <person name="de Groot N.N."/>
        </authorList>
    </citation>
    <scope>NUCLEOTIDE SEQUENCE [LARGE SCALE GENOMIC DNA]</scope>
    <source>
        <strain evidence="1 2">Nm1</strain>
    </source>
</reference>
<dbReference type="InterPro" id="IPR014915">
    <property type="entry name" value="Phage_TLS_TfmB"/>
</dbReference>